<organism evidence="1 2">
    <name type="scientific">Prochlorococcus marinus str. GP2</name>
    <dbReference type="NCBI Taxonomy" id="59925"/>
    <lineage>
        <taxon>Bacteria</taxon>
        <taxon>Bacillati</taxon>
        <taxon>Cyanobacteriota</taxon>
        <taxon>Cyanophyceae</taxon>
        <taxon>Synechococcales</taxon>
        <taxon>Prochlorococcaceae</taxon>
        <taxon>Prochlorococcus</taxon>
    </lineage>
</organism>
<protein>
    <submittedName>
        <fullName evidence="1">Uncharacterized protein</fullName>
    </submittedName>
</protein>
<dbReference type="Proteomes" id="UP000030598">
    <property type="component" value="Unassembled WGS sequence"/>
</dbReference>
<proteinExistence type="predicted"/>
<gene>
    <name evidence="1" type="ORF">EU91_0760</name>
</gene>
<dbReference type="OrthoDB" id="541504at2"/>
<dbReference type="EMBL" id="JNAH01000004">
    <property type="protein sequence ID" value="KGF87728.1"/>
    <property type="molecule type" value="Genomic_DNA"/>
</dbReference>
<evidence type="ECO:0000313" key="2">
    <source>
        <dbReference type="Proteomes" id="UP000030598"/>
    </source>
</evidence>
<dbReference type="AlphaFoldDB" id="A0A0A1ZHM0"/>
<reference evidence="2" key="1">
    <citation type="journal article" date="2014" name="Sci. Data">
        <title>Genomes of diverse isolates of the marine cyanobacterium Prochlorococcus.</title>
        <authorList>
            <person name="Biller S."/>
            <person name="Berube P."/>
            <person name="Thompson J."/>
            <person name="Kelly L."/>
            <person name="Roggensack S."/>
            <person name="Awad L."/>
            <person name="Roache-Johnson K."/>
            <person name="Ding H."/>
            <person name="Giovannoni S.J."/>
            <person name="Moore L.R."/>
            <person name="Chisholm S.W."/>
        </authorList>
    </citation>
    <scope>NUCLEOTIDE SEQUENCE [LARGE SCALE GENOMIC DNA]</scope>
    <source>
        <strain evidence="2">GP2</strain>
    </source>
</reference>
<evidence type="ECO:0000313" key="1">
    <source>
        <dbReference type="EMBL" id="KGF87728.1"/>
    </source>
</evidence>
<sequence length="64" mass="7416">MSYEAGSKECRHLIEAKDSLLSAMESLTNINSTDLLQIQIKEIYNKLEQMHDKRKKIESATNYL</sequence>
<comment type="caution">
    <text evidence="1">The sequence shown here is derived from an EMBL/GenBank/DDBJ whole genome shotgun (WGS) entry which is preliminary data.</text>
</comment>
<dbReference type="RefSeq" id="WP_032524277.1">
    <property type="nucleotide sequence ID" value="NZ_CP138934.1"/>
</dbReference>
<accession>A0A0A1ZHM0</accession>
<name>A0A0A1ZHM0_PROMR</name>